<dbReference type="Proteomes" id="UP000530564">
    <property type="component" value="Unassembled WGS sequence"/>
</dbReference>
<keyword evidence="3" id="KW-1185">Reference proteome</keyword>
<comment type="caution">
    <text evidence="2">The sequence shown here is derived from an EMBL/GenBank/DDBJ whole genome shotgun (WGS) entry which is preliminary data.</text>
</comment>
<reference evidence="2 3" key="1">
    <citation type="submission" date="2020-08" db="EMBL/GenBank/DDBJ databases">
        <title>Genomic Encyclopedia of Type Strains, Phase IV (KMG-IV): sequencing the most valuable type-strain genomes for metagenomic binning, comparative biology and taxonomic classification.</title>
        <authorList>
            <person name="Goeker M."/>
        </authorList>
    </citation>
    <scope>NUCLEOTIDE SEQUENCE [LARGE SCALE GENOMIC DNA]</scope>
    <source>
        <strain evidence="2 3">DSM 21793</strain>
    </source>
</reference>
<dbReference type="Gene3D" id="3.10.180.10">
    <property type="entry name" value="2,3-Dihydroxybiphenyl 1,2-Dioxygenase, domain 1"/>
    <property type="match status" value="1"/>
</dbReference>
<proteinExistence type="predicted"/>
<dbReference type="AlphaFoldDB" id="A0A839ZUA8"/>
<dbReference type="InterPro" id="IPR053863">
    <property type="entry name" value="Glyoxy/Ble-like_N"/>
</dbReference>
<dbReference type="PANTHER" id="PTHR36503:SF2">
    <property type="entry name" value="BLR2408 PROTEIN"/>
    <property type="match status" value="1"/>
</dbReference>
<sequence>MRMIFVNLPVKSVAASRAFFGALGFSFNEQFCSENTACMVIEENIFAMLLEHERFQDFINGDIADAHKATEVLTCLSAASRAEVDGLLSKALAAGGKPWKPVLDMGPMYGCSFQDLDGHVWEVMFMDQAAMAEGGAPEAANA</sequence>
<accession>A0A839ZUA8</accession>
<organism evidence="2 3">
    <name type="scientific">Phenylobacterium haematophilum</name>
    <dbReference type="NCBI Taxonomy" id="98513"/>
    <lineage>
        <taxon>Bacteria</taxon>
        <taxon>Pseudomonadati</taxon>
        <taxon>Pseudomonadota</taxon>
        <taxon>Alphaproteobacteria</taxon>
        <taxon>Caulobacterales</taxon>
        <taxon>Caulobacteraceae</taxon>
        <taxon>Phenylobacterium</taxon>
    </lineage>
</organism>
<evidence type="ECO:0000259" key="1">
    <source>
        <dbReference type="Pfam" id="PF22677"/>
    </source>
</evidence>
<dbReference type="SUPFAM" id="SSF54593">
    <property type="entry name" value="Glyoxalase/Bleomycin resistance protein/Dihydroxybiphenyl dioxygenase"/>
    <property type="match status" value="1"/>
</dbReference>
<name>A0A839ZUA8_9CAUL</name>
<evidence type="ECO:0000313" key="2">
    <source>
        <dbReference type="EMBL" id="MBB3889369.1"/>
    </source>
</evidence>
<dbReference type="PANTHER" id="PTHR36503">
    <property type="entry name" value="BLR2520 PROTEIN"/>
    <property type="match status" value="1"/>
</dbReference>
<gene>
    <name evidence="2" type="ORF">GGQ61_000066</name>
</gene>
<dbReference type="EMBL" id="JACIDK010000001">
    <property type="protein sequence ID" value="MBB3889369.1"/>
    <property type="molecule type" value="Genomic_DNA"/>
</dbReference>
<feature type="domain" description="Glyoxalase/Bleomycin resistance-like N-terminal" evidence="1">
    <location>
        <begin position="2"/>
        <end position="41"/>
    </location>
</feature>
<dbReference type="InterPro" id="IPR029068">
    <property type="entry name" value="Glyas_Bleomycin-R_OHBP_Dase"/>
</dbReference>
<dbReference type="Pfam" id="PF22677">
    <property type="entry name" value="Ble-like_N"/>
    <property type="match status" value="1"/>
</dbReference>
<dbReference type="CDD" id="cd09012">
    <property type="entry name" value="VOC_like"/>
    <property type="match status" value="1"/>
</dbReference>
<evidence type="ECO:0000313" key="3">
    <source>
        <dbReference type="Proteomes" id="UP000530564"/>
    </source>
</evidence>
<protein>
    <recommendedName>
        <fullName evidence="1">Glyoxalase/Bleomycin resistance-like N-terminal domain-containing protein</fullName>
    </recommendedName>
</protein>
<dbReference type="RefSeq" id="WP_183769385.1">
    <property type="nucleotide sequence ID" value="NZ_JACIDK010000001.1"/>
</dbReference>